<evidence type="ECO:0000313" key="4">
    <source>
        <dbReference type="Proteomes" id="UP000440004"/>
    </source>
</evidence>
<feature type="domain" description="DUF5643" evidence="2">
    <location>
        <begin position="201"/>
        <end position="307"/>
    </location>
</feature>
<dbReference type="AlphaFoldDB" id="A0A6A7KD26"/>
<evidence type="ECO:0000259" key="1">
    <source>
        <dbReference type="Pfam" id="PF13786"/>
    </source>
</evidence>
<evidence type="ECO:0000313" key="3">
    <source>
        <dbReference type="EMBL" id="MPW27374.1"/>
    </source>
</evidence>
<sequence length="418" mass="46585">MMGVRVLNDKIDDMESKEKTKTGKHGSRIHVSKRLIQSLVAAVLLTILIISTTMSPNTQTNVRVIDSVFRSFGDRGLKLASEKEASSLVGQTMIDKGIEVTINDVLYDGTRLSIGYTMEGKIGELEQLDLLVNDEPISGSVGYTGSFLSKRAYAGIITVISTNELPKDFKLTIILNKIGNKKGSWEFKDIPVKNQDHILNSKIITPMVTKPLRGGSITIEEILISDSSIELNVTESNTPEGYDYQVIDNYGNVLRPLSGSGYGEGEGDIMKNEFTFEPLHNNPQHFVIKVLAPEYENTSLIKDIKVKVTDKFPIIISQGEGGEISVNKIEYLKNKTLVHYTYKGNDPYGNGLCVWVEDNRMKILDNPTESTQRNKINYTTDGSYILECNRINKNKEITIGTKVLPDINSILEFEIPLK</sequence>
<accession>A0A6A7KD26</accession>
<dbReference type="Proteomes" id="UP000440004">
    <property type="component" value="Unassembled WGS sequence"/>
</dbReference>
<protein>
    <submittedName>
        <fullName evidence="3">DUF4179 domain-containing protein</fullName>
    </submittedName>
</protein>
<evidence type="ECO:0000259" key="2">
    <source>
        <dbReference type="Pfam" id="PF18705"/>
    </source>
</evidence>
<dbReference type="Pfam" id="PF13786">
    <property type="entry name" value="DUF4179"/>
    <property type="match status" value="1"/>
</dbReference>
<proteinExistence type="predicted"/>
<name>A0A6A7KD26_9FIRM</name>
<keyword evidence="4" id="KW-1185">Reference proteome</keyword>
<dbReference type="Pfam" id="PF18705">
    <property type="entry name" value="DUF5643"/>
    <property type="match status" value="1"/>
</dbReference>
<organism evidence="3 4">
    <name type="scientific">Alkalibaculum sporogenes</name>
    <dbReference type="NCBI Taxonomy" id="2655001"/>
    <lineage>
        <taxon>Bacteria</taxon>
        <taxon>Bacillati</taxon>
        <taxon>Bacillota</taxon>
        <taxon>Clostridia</taxon>
        <taxon>Eubacteriales</taxon>
        <taxon>Eubacteriaceae</taxon>
        <taxon>Alkalibaculum</taxon>
    </lineage>
</organism>
<reference evidence="3 4" key="1">
    <citation type="submission" date="2019-10" db="EMBL/GenBank/DDBJ databases">
        <title>Alkalibaculum tamaniensis sp.nov., a new alkaliphilic acetogen, isolated on methoxylated aromatics from a mud volcano.</title>
        <authorList>
            <person name="Khomyakova M.A."/>
            <person name="Merkel A.Y."/>
            <person name="Bonch-Osmolovskaya E.A."/>
            <person name="Slobodkin A.I."/>
        </authorList>
    </citation>
    <scope>NUCLEOTIDE SEQUENCE [LARGE SCALE GENOMIC DNA]</scope>
    <source>
        <strain evidence="3 4">M08DMB</strain>
    </source>
</reference>
<comment type="caution">
    <text evidence="3">The sequence shown here is derived from an EMBL/GenBank/DDBJ whole genome shotgun (WGS) entry which is preliminary data.</text>
</comment>
<dbReference type="InterPro" id="IPR040680">
    <property type="entry name" value="DUF5643"/>
</dbReference>
<dbReference type="EMBL" id="WHNX01000076">
    <property type="protein sequence ID" value="MPW27374.1"/>
    <property type="molecule type" value="Genomic_DNA"/>
</dbReference>
<gene>
    <name evidence="3" type="ORF">GC105_16590</name>
</gene>
<dbReference type="Gene3D" id="2.60.40.1630">
    <property type="entry name" value="bacillus anthracis domain"/>
    <property type="match status" value="1"/>
</dbReference>
<dbReference type="InterPro" id="IPR025436">
    <property type="entry name" value="DUF4179"/>
</dbReference>
<feature type="domain" description="DUF4179" evidence="1">
    <location>
        <begin position="33"/>
        <end position="119"/>
    </location>
</feature>